<comment type="caution">
    <text evidence="1">The sequence shown here is derived from an EMBL/GenBank/DDBJ whole genome shotgun (WGS) entry which is preliminary data.</text>
</comment>
<organism evidence="1 2">
    <name type="scientific">Blastopirellula marina</name>
    <dbReference type="NCBI Taxonomy" id="124"/>
    <lineage>
        <taxon>Bacteria</taxon>
        <taxon>Pseudomonadati</taxon>
        <taxon>Planctomycetota</taxon>
        <taxon>Planctomycetia</taxon>
        <taxon>Pirellulales</taxon>
        <taxon>Pirellulaceae</taxon>
        <taxon>Blastopirellula</taxon>
    </lineage>
</organism>
<dbReference type="InterPro" id="IPR025051">
    <property type="entry name" value="DUF3990"/>
</dbReference>
<evidence type="ECO:0000313" key="1">
    <source>
        <dbReference type="EMBL" id="PQO33512.1"/>
    </source>
</evidence>
<protein>
    <recommendedName>
        <fullName evidence="3">DUF3990 domain-containing protein</fullName>
    </recommendedName>
</protein>
<name>A0A2S8FMS1_9BACT</name>
<dbReference type="Pfam" id="PF13151">
    <property type="entry name" value="DUF3990"/>
    <property type="match status" value="1"/>
</dbReference>
<accession>A0A2S8FMS1</accession>
<evidence type="ECO:0008006" key="3">
    <source>
        <dbReference type="Google" id="ProtNLM"/>
    </source>
</evidence>
<evidence type="ECO:0000313" key="2">
    <source>
        <dbReference type="Proteomes" id="UP000240009"/>
    </source>
</evidence>
<sequence length="198" mass="22874">MLAQASGWKPPRNKYVTLYHGCTTKDRDEIEKHGVKPQLGRANTDFGQGFYTTTLERQAKHWAWARFYHPRFSRTSGYQPVVLTFHVERHQLAKLDVLSFQLGDYLQEDFWSLVQHCRQSSTPSSSQTPQINHHDGPHAQHNGEWYDIVCGPVSAFWKQRSAMQDSDQFSFHTDAAAQLLNVLIHSNDKSKYDSQIIQ</sequence>
<dbReference type="EMBL" id="PUIA01000035">
    <property type="protein sequence ID" value="PQO33512.1"/>
    <property type="molecule type" value="Genomic_DNA"/>
</dbReference>
<proteinExistence type="predicted"/>
<gene>
    <name evidence="1" type="ORF">C5Y96_11170</name>
</gene>
<reference evidence="1 2" key="1">
    <citation type="submission" date="2018-02" db="EMBL/GenBank/DDBJ databases">
        <title>Comparative genomes isolates from brazilian mangrove.</title>
        <authorList>
            <person name="Araujo J.E."/>
            <person name="Taketani R.G."/>
            <person name="Silva M.C.P."/>
            <person name="Loureco M.V."/>
            <person name="Andreote F.D."/>
        </authorList>
    </citation>
    <scope>NUCLEOTIDE SEQUENCE [LARGE SCALE GENOMIC DNA]</scope>
    <source>
        <strain evidence="1 2">HEX-2 MGV</strain>
    </source>
</reference>
<dbReference type="Proteomes" id="UP000240009">
    <property type="component" value="Unassembled WGS sequence"/>
</dbReference>
<dbReference type="AlphaFoldDB" id="A0A2S8FMS1"/>
<dbReference type="Gene3D" id="3.90.175.10">
    <property type="entry name" value="Diphtheria Toxin, domain 1"/>
    <property type="match status" value="1"/>
</dbReference>